<sequence>MDAAWSRRTYHLAPRPSVLEPRIVDRILQFVACPVLLFDVASLLPRGCLSSGLDALLELSNAQPDTHLWPVLRLSTNAYEPALRPALRDALFFVGQCSIDASANPEQWADVIWPRTQLHITNIKTPPPPTLAFLTKHKQQLQSVEVHDVEARGQQSSIVSLLKSSDSLRRVTIYWYGNAKQLNAFCKAVLDSAGVVDVRLINGETPAIELDDSFADVCDDIPLPTPATNSLFSMIRKSRLRALALNGLTFDETKHKAFQKLMMSNHGLESLELVRCHDIVPSSFHTFLFSQTLRVLRVTSASLMREDCFSAAQGSNVHTLDLSEQNMGEYGMLRPTLHGVAQMKHLQRLRLSRVGLHDEAIGWVVRALLPTRVRELDLSGNEIARADIKYFARTLPQWRALEVLNLSGNQICDDSASQLFAALPYALPAFQRLQLFENYLGDRAVMALVSALPYLQHMAEIDVSYCGLRIDHVKALIIALSRARRRVRLNVFNSRWSDDEIAQVCAMARSARLMATYRTHADVPSSRQKHHSTKYETYARLDIF</sequence>
<dbReference type="GO" id="GO:0048471">
    <property type="term" value="C:perinuclear region of cytoplasm"/>
    <property type="evidence" value="ECO:0007669"/>
    <property type="project" value="TreeGrafter"/>
</dbReference>
<evidence type="ECO:0000256" key="2">
    <source>
        <dbReference type="ARBA" id="ARBA00022614"/>
    </source>
</evidence>
<gene>
    <name evidence="4" type="ORF">SPRG_16640</name>
</gene>
<dbReference type="GO" id="GO:0031267">
    <property type="term" value="F:small GTPase binding"/>
    <property type="evidence" value="ECO:0007669"/>
    <property type="project" value="TreeGrafter"/>
</dbReference>
<dbReference type="SMART" id="SM00368">
    <property type="entry name" value="LRR_RI"/>
    <property type="match status" value="4"/>
</dbReference>
<proteinExistence type="predicted"/>
<dbReference type="VEuPathDB" id="FungiDB:SPRG_16640"/>
<evidence type="ECO:0000256" key="1">
    <source>
        <dbReference type="ARBA" id="ARBA00022468"/>
    </source>
</evidence>
<dbReference type="Proteomes" id="UP000030745">
    <property type="component" value="Unassembled WGS sequence"/>
</dbReference>
<dbReference type="EMBL" id="KK583550">
    <property type="protein sequence ID" value="KDO17852.1"/>
    <property type="molecule type" value="Genomic_DNA"/>
</dbReference>
<dbReference type="GO" id="GO:0005829">
    <property type="term" value="C:cytosol"/>
    <property type="evidence" value="ECO:0007669"/>
    <property type="project" value="TreeGrafter"/>
</dbReference>
<evidence type="ECO:0000313" key="4">
    <source>
        <dbReference type="EMBL" id="KDO17852.1"/>
    </source>
</evidence>
<dbReference type="SUPFAM" id="SSF52047">
    <property type="entry name" value="RNI-like"/>
    <property type="match status" value="1"/>
</dbReference>
<keyword evidence="5" id="KW-1185">Reference proteome</keyword>
<dbReference type="PANTHER" id="PTHR24113:SF12">
    <property type="entry name" value="RAN GTPASE-ACTIVATING PROTEIN 1"/>
    <property type="match status" value="1"/>
</dbReference>
<evidence type="ECO:0000256" key="3">
    <source>
        <dbReference type="ARBA" id="ARBA00022737"/>
    </source>
</evidence>
<dbReference type="InterPro" id="IPR001611">
    <property type="entry name" value="Leu-rich_rpt"/>
</dbReference>
<dbReference type="Pfam" id="PF13516">
    <property type="entry name" value="LRR_6"/>
    <property type="match status" value="1"/>
</dbReference>
<dbReference type="AlphaFoldDB" id="A0A067BT79"/>
<keyword evidence="3" id="KW-0677">Repeat</keyword>
<dbReference type="Gene3D" id="3.80.10.10">
    <property type="entry name" value="Ribonuclease Inhibitor"/>
    <property type="match status" value="1"/>
</dbReference>
<dbReference type="KEGG" id="spar:SPRG_16640"/>
<dbReference type="GO" id="GO:0005634">
    <property type="term" value="C:nucleus"/>
    <property type="evidence" value="ECO:0007669"/>
    <property type="project" value="TreeGrafter"/>
</dbReference>
<protein>
    <submittedName>
        <fullName evidence="4">Uncharacterized protein</fullName>
    </submittedName>
</protein>
<dbReference type="PANTHER" id="PTHR24113">
    <property type="entry name" value="RAN GTPASE-ACTIVATING PROTEIN 1"/>
    <property type="match status" value="1"/>
</dbReference>
<dbReference type="RefSeq" id="XP_012211443.1">
    <property type="nucleotide sequence ID" value="XM_012356053.1"/>
</dbReference>
<organism evidence="4 5">
    <name type="scientific">Saprolegnia parasitica (strain CBS 223.65)</name>
    <dbReference type="NCBI Taxonomy" id="695850"/>
    <lineage>
        <taxon>Eukaryota</taxon>
        <taxon>Sar</taxon>
        <taxon>Stramenopiles</taxon>
        <taxon>Oomycota</taxon>
        <taxon>Saprolegniomycetes</taxon>
        <taxon>Saprolegniales</taxon>
        <taxon>Saprolegniaceae</taxon>
        <taxon>Saprolegnia</taxon>
    </lineage>
</organism>
<keyword evidence="2" id="KW-0433">Leucine-rich repeat</keyword>
<dbReference type="InterPro" id="IPR032675">
    <property type="entry name" value="LRR_dom_sf"/>
</dbReference>
<name>A0A067BT79_SAPPC</name>
<keyword evidence="1" id="KW-0343">GTPase activation</keyword>
<dbReference type="GO" id="GO:0005096">
    <property type="term" value="F:GTPase activator activity"/>
    <property type="evidence" value="ECO:0007669"/>
    <property type="project" value="UniProtKB-KW"/>
</dbReference>
<dbReference type="GeneID" id="24138247"/>
<dbReference type="OrthoDB" id="120976at2759"/>
<accession>A0A067BT79</accession>
<evidence type="ECO:0000313" key="5">
    <source>
        <dbReference type="Proteomes" id="UP000030745"/>
    </source>
</evidence>
<dbReference type="GO" id="GO:0006913">
    <property type="term" value="P:nucleocytoplasmic transport"/>
    <property type="evidence" value="ECO:0007669"/>
    <property type="project" value="TreeGrafter"/>
</dbReference>
<reference evidence="4 5" key="1">
    <citation type="journal article" date="2013" name="PLoS Genet.">
        <title>Distinctive expansion of potential virulence genes in the genome of the oomycete fish pathogen Saprolegnia parasitica.</title>
        <authorList>
            <person name="Jiang R.H."/>
            <person name="de Bruijn I."/>
            <person name="Haas B.J."/>
            <person name="Belmonte R."/>
            <person name="Lobach L."/>
            <person name="Christie J."/>
            <person name="van den Ackerveken G."/>
            <person name="Bottin A."/>
            <person name="Bulone V."/>
            <person name="Diaz-Moreno S.M."/>
            <person name="Dumas B."/>
            <person name="Fan L."/>
            <person name="Gaulin E."/>
            <person name="Govers F."/>
            <person name="Grenville-Briggs L.J."/>
            <person name="Horner N.R."/>
            <person name="Levin J.Z."/>
            <person name="Mammella M."/>
            <person name="Meijer H.J."/>
            <person name="Morris P."/>
            <person name="Nusbaum C."/>
            <person name="Oome S."/>
            <person name="Phillips A.J."/>
            <person name="van Rooyen D."/>
            <person name="Rzeszutek E."/>
            <person name="Saraiva M."/>
            <person name="Secombes C.J."/>
            <person name="Seidl M.F."/>
            <person name="Snel B."/>
            <person name="Stassen J.H."/>
            <person name="Sykes S."/>
            <person name="Tripathy S."/>
            <person name="van den Berg H."/>
            <person name="Vega-Arreguin J.C."/>
            <person name="Wawra S."/>
            <person name="Young S.K."/>
            <person name="Zeng Q."/>
            <person name="Dieguez-Uribeondo J."/>
            <person name="Russ C."/>
            <person name="Tyler B.M."/>
            <person name="van West P."/>
        </authorList>
    </citation>
    <scope>NUCLEOTIDE SEQUENCE [LARGE SCALE GENOMIC DNA]</scope>
    <source>
        <strain evidence="4 5">CBS 223.65</strain>
    </source>
</reference>
<dbReference type="InterPro" id="IPR027038">
    <property type="entry name" value="RanGap"/>
</dbReference>